<evidence type="ECO:0000313" key="7">
    <source>
        <dbReference type="EMBL" id="KAK0508899.1"/>
    </source>
</evidence>
<feature type="compositionally biased region" description="Polar residues" evidence="2">
    <location>
        <begin position="205"/>
        <end position="224"/>
    </location>
</feature>
<keyword evidence="8" id="KW-1185">Reference proteome</keyword>
<feature type="compositionally biased region" description="Low complexity" evidence="2">
    <location>
        <begin position="135"/>
        <end position="158"/>
    </location>
</feature>
<dbReference type="InterPro" id="IPR000420">
    <property type="entry name" value="Yeast_PIR_rpt"/>
</dbReference>
<evidence type="ECO:0000259" key="5">
    <source>
        <dbReference type="Pfam" id="PF10342"/>
    </source>
</evidence>
<feature type="region of interest" description="Disordered" evidence="2">
    <location>
        <begin position="134"/>
        <end position="180"/>
    </location>
</feature>
<sequence length="574" mass="61033">MYFSSITTLALLASTAFASTCNKTPSSSNPTLNTLAIYTPGQNQIVPVDRPFTITWDPTAGISTVSIVLLVGPSTNVVPLSCIINSTPNTGTFIWTPPSSLTPTGNSGYGLQIIDDATGEFQYSTQFGISNPEISSSVSSSSTSASTAGGTQAATQLSDGQIQVPTSASHSGSVTAKSSPATTHITKSQYAISASSILVILPSSHSKNRTTTKPAKSTHYTSKPQHIGTGIVSGGAKNSTRFITPTASLTKPSSLGPVTSVVVASQTSSAVEVATSATSAAPATTTTGKSEAVGGRGVNPLLTTFLTRNIVEDYPNGYPRFSALSAACSSFQIYRRFRNVRSRLLLLKQDEIAELELKLDEIDRTEPRPIFLGSRRRDANPERKQVLARLDAALADYDHLIERSNRVLGLDTALTRDVTSIRNYLKSGDLARGETAYLEDEKDLFYVTGARNNELRQLQPVMEGLTRGLCRVFGKSTCEASRDPSIYIPSVSLMTGLARALIAWIVGLLLVVPITVVNVLESFALRLIVIEIFSAVLIIAMSMFTKAKVAELFICGATYAAVLVVFVSGNASHI</sequence>
<dbReference type="Proteomes" id="UP001166286">
    <property type="component" value="Unassembled WGS sequence"/>
</dbReference>
<dbReference type="EMBL" id="JAFEKC020000019">
    <property type="protein sequence ID" value="KAK0508899.1"/>
    <property type="molecule type" value="Genomic_DNA"/>
</dbReference>
<dbReference type="Pfam" id="PF10342">
    <property type="entry name" value="Kre9_KNH"/>
    <property type="match status" value="1"/>
</dbReference>
<keyword evidence="1 4" id="KW-0732">Signal</keyword>
<feature type="transmembrane region" description="Helical" evidence="3">
    <location>
        <begin position="523"/>
        <end position="544"/>
    </location>
</feature>
<evidence type="ECO:0000313" key="8">
    <source>
        <dbReference type="Proteomes" id="UP001166286"/>
    </source>
</evidence>
<reference evidence="7" key="1">
    <citation type="submission" date="2023-03" db="EMBL/GenBank/DDBJ databases">
        <title>Complete genome of Cladonia borealis.</title>
        <authorList>
            <person name="Park H."/>
        </authorList>
    </citation>
    <scope>NUCLEOTIDE SEQUENCE</scope>
    <source>
        <strain evidence="7">ANT050790</strain>
    </source>
</reference>
<feature type="region of interest" description="Disordered" evidence="2">
    <location>
        <begin position="205"/>
        <end position="234"/>
    </location>
</feature>
<evidence type="ECO:0000256" key="4">
    <source>
        <dbReference type="SAM" id="SignalP"/>
    </source>
</evidence>
<dbReference type="GO" id="GO:0005199">
    <property type="term" value="F:structural constituent of cell wall"/>
    <property type="evidence" value="ECO:0007669"/>
    <property type="project" value="InterPro"/>
</dbReference>
<feature type="transmembrane region" description="Helical" evidence="3">
    <location>
        <begin position="550"/>
        <end position="569"/>
    </location>
</feature>
<accession>A0AA39QV40</accession>
<dbReference type="PANTHER" id="PTHR34502:SF5">
    <property type="entry name" value="DUF6594 DOMAIN-CONTAINING PROTEIN"/>
    <property type="match status" value="1"/>
</dbReference>
<dbReference type="AlphaFoldDB" id="A0AA39QV40"/>
<feature type="chain" id="PRO_5041356232" evidence="4">
    <location>
        <begin position="19"/>
        <end position="574"/>
    </location>
</feature>
<keyword evidence="3" id="KW-0472">Membrane</keyword>
<name>A0AA39QV40_9LECA</name>
<feature type="signal peptide" evidence="4">
    <location>
        <begin position="1"/>
        <end position="18"/>
    </location>
</feature>
<feature type="compositionally biased region" description="Polar residues" evidence="2">
    <location>
        <begin position="159"/>
        <end position="180"/>
    </location>
</feature>
<evidence type="ECO:0000256" key="2">
    <source>
        <dbReference type="SAM" id="MobiDB-lite"/>
    </source>
</evidence>
<protein>
    <submittedName>
        <fullName evidence="7">Uncharacterized protein</fullName>
    </submittedName>
</protein>
<keyword evidence="3" id="KW-1133">Transmembrane helix</keyword>
<dbReference type="InterPro" id="IPR046529">
    <property type="entry name" value="DUF6594"/>
</dbReference>
<organism evidence="7 8">
    <name type="scientific">Cladonia borealis</name>
    <dbReference type="NCBI Taxonomy" id="184061"/>
    <lineage>
        <taxon>Eukaryota</taxon>
        <taxon>Fungi</taxon>
        <taxon>Dikarya</taxon>
        <taxon>Ascomycota</taxon>
        <taxon>Pezizomycotina</taxon>
        <taxon>Lecanoromycetes</taxon>
        <taxon>OSLEUM clade</taxon>
        <taxon>Lecanoromycetidae</taxon>
        <taxon>Lecanorales</taxon>
        <taxon>Lecanorineae</taxon>
        <taxon>Cladoniaceae</taxon>
        <taxon>Cladonia</taxon>
    </lineage>
</organism>
<feature type="domain" description="Yeast cell wall synthesis Kre9/Knh1-like N-terminal" evidence="5">
    <location>
        <begin position="39"/>
        <end position="129"/>
    </location>
</feature>
<gene>
    <name evidence="7" type="ORF">JMJ35_008270</name>
</gene>
<feature type="domain" description="DUF6594" evidence="6">
    <location>
        <begin position="318"/>
        <end position="564"/>
    </location>
</feature>
<keyword evidence="3" id="KW-0812">Transmembrane</keyword>
<dbReference type="PANTHER" id="PTHR34502">
    <property type="entry name" value="DUF6594 DOMAIN-CONTAINING PROTEIN-RELATED"/>
    <property type="match status" value="1"/>
</dbReference>
<dbReference type="Pfam" id="PF20237">
    <property type="entry name" value="DUF6594"/>
    <property type="match status" value="1"/>
</dbReference>
<proteinExistence type="predicted"/>
<dbReference type="InterPro" id="IPR018466">
    <property type="entry name" value="Kre9/Knh1-like_N"/>
</dbReference>
<evidence type="ECO:0000256" key="1">
    <source>
        <dbReference type="ARBA" id="ARBA00022729"/>
    </source>
</evidence>
<evidence type="ECO:0000256" key="3">
    <source>
        <dbReference type="SAM" id="Phobius"/>
    </source>
</evidence>
<evidence type="ECO:0000259" key="6">
    <source>
        <dbReference type="Pfam" id="PF20237"/>
    </source>
</evidence>
<dbReference type="PROSITE" id="PS50256">
    <property type="entry name" value="PIR_REPEAT_2"/>
    <property type="match status" value="1"/>
</dbReference>
<comment type="caution">
    <text evidence="7">The sequence shown here is derived from an EMBL/GenBank/DDBJ whole genome shotgun (WGS) entry which is preliminary data.</text>
</comment>